<dbReference type="SMART" id="SM00674">
    <property type="entry name" value="CENPB"/>
    <property type="match status" value="1"/>
</dbReference>
<dbReference type="SUPFAM" id="SSF46689">
    <property type="entry name" value="Homeodomain-like"/>
    <property type="match status" value="2"/>
</dbReference>
<dbReference type="AlphaFoldDB" id="A0A1D2JEG8"/>
<accession>A0A1D2JEG8</accession>
<dbReference type="VEuPathDB" id="FungiDB:PABG_02907"/>
<evidence type="ECO:0000313" key="5">
    <source>
        <dbReference type="Proteomes" id="UP000242814"/>
    </source>
</evidence>
<feature type="compositionally biased region" description="Basic and acidic residues" evidence="3">
    <location>
        <begin position="512"/>
        <end position="522"/>
    </location>
</feature>
<dbReference type="GO" id="GO:0003677">
    <property type="term" value="F:DNA binding"/>
    <property type="evidence" value="ECO:0007669"/>
    <property type="project" value="UniProtKB-KW"/>
</dbReference>
<name>A0A1D2JEG8_PARBR</name>
<dbReference type="OMA" id="QWPSMLT"/>
<dbReference type="GO" id="GO:0005634">
    <property type="term" value="C:nucleus"/>
    <property type="evidence" value="ECO:0007669"/>
    <property type="project" value="TreeGrafter"/>
</dbReference>
<feature type="compositionally biased region" description="Polar residues" evidence="3">
    <location>
        <begin position="385"/>
        <end position="406"/>
    </location>
</feature>
<dbReference type="PROSITE" id="PS51253">
    <property type="entry name" value="HTH_CENPB"/>
    <property type="match status" value="1"/>
</dbReference>
<dbReference type="InterPro" id="IPR009057">
    <property type="entry name" value="Homeodomain-like_sf"/>
</dbReference>
<feature type="region of interest" description="Disordered" evidence="3">
    <location>
        <begin position="318"/>
        <end position="462"/>
    </location>
</feature>
<feature type="compositionally biased region" description="Low complexity" evidence="3">
    <location>
        <begin position="277"/>
        <end position="303"/>
    </location>
</feature>
<gene>
    <name evidence="4" type="ORF">ACO22_03967</name>
</gene>
<evidence type="ECO:0000256" key="3">
    <source>
        <dbReference type="SAM" id="MobiDB-lite"/>
    </source>
</evidence>
<dbReference type="InterPro" id="IPR007889">
    <property type="entry name" value="HTH_Psq"/>
</dbReference>
<dbReference type="EMBL" id="LZYO01000148">
    <property type="protein sequence ID" value="ODH28281.1"/>
    <property type="molecule type" value="Genomic_DNA"/>
</dbReference>
<proteinExistence type="predicted"/>
<evidence type="ECO:0000313" key="4">
    <source>
        <dbReference type="EMBL" id="ODH28281.1"/>
    </source>
</evidence>
<dbReference type="Gene3D" id="1.10.10.60">
    <property type="entry name" value="Homeodomain-like"/>
    <property type="match status" value="2"/>
</dbReference>
<protein>
    <submittedName>
        <fullName evidence="4">Uncharacterized protein</fullName>
    </submittedName>
</protein>
<dbReference type="PANTHER" id="PTHR19303">
    <property type="entry name" value="TRANSPOSON"/>
    <property type="match status" value="1"/>
</dbReference>
<organism evidence="4 5">
    <name type="scientific">Paracoccidioides brasiliensis</name>
    <dbReference type="NCBI Taxonomy" id="121759"/>
    <lineage>
        <taxon>Eukaryota</taxon>
        <taxon>Fungi</taxon>
        <taxon>Dikarya</taxon>
        <taxon>Ascomycota</taxon>
        <taxon>Pezizomycotina</taxon>
        <taxon>Eurotiomycetes</taxon>
        <taxon>Eurotiomycetidae</taxon>
        <taxon>Onygenales</taxon>
        <taxon>Ajellomycetaceae</taxon>
        <taxon>Paracoccidioides</taxon>
    </lineage>
</organism>
<feature type="compositionally biased region" description="Polar residues" evidence="3">
    <location>
        <begin position="341"/>
        <end position="376"/>
    </location>
</feature>
<feature type="compositionally biased region" description="Polar residues" evidence="3">
    <location>
        <begin position="432"/>
        <end position="442"/>
    </location>
</feature>
<dbReference type="InterPro" id="IPR050863">
    <property type="entry name" value="CenT-Element_Derived"/>
</dbReference>
<evidence type="ECO:0000256" key="1">
    <source>
        <dbReference type="ARBA" id="ARBA00023125"/>
    </source>
</evidence>
<dbReference type="PANTHER" id="PTHR19303:SF70">
    <property type="entry name" value="HTH CENPB-TYPE DOMAIN-CONTAINING PROTEIN"/>
    <property type="match status" value="1"/>
</dbReference>
<keyword evidence="1" id="KW-0238">DNA-binding</keyword>
<keyword evidence="2" id="KW-0539">Nucleus</keyword>
<dbReference type="Pfam" id="PF03221">
    <property type="entry name" value="HTH_Tnp_Tc5"/>
    <property type="match status" value="1"/>
</dbReference>
<dbReference type="Proteomes" id="UP000242814">
    <property type="component" value="Unassembled WGS sequence"/>
</dbReference>
<dbReference type="InterPro" id="IPR006600">
    <property type="entry name" value="HTH_CenpB_DNA-bd_dom"/>
</dbReference>
<comment type="caution">
    <text evidence="4">The sequence shown here is derived from an EMBL/GenBank/DDBJ whole genome shotgun (WGS) entry which is preliminary data.</text>
</comment>
<evidence type="ECO:0000256" key="2">
    <source>
        <dbReference type="ARBA" id="ARBA00023242"/>
    </source>
</evidence>
<dbReference type="VEuPathDB" id="FungiDB:PADG_01421"/>
<feature type="compositionally biased region" description="Low complexity" evidence="3">
    <location>
        <begin position="446"/>
        <end position="460"/>
    </location>
</feature>
<feature type="compositionally biased region" description="Basic residues" evidence="3">
    <location>
        <begin position="523"/>
        <end position="532"/>
    </location>
</feature>
<feature type="compositionally biased region" description="Basic and acidic residues" evidence="3">
    <location>
        <begin position="250"/>
        <end position="260"/>
    </location>
</feature>
<feature type="region of interest" description="Disordered" evidence="3">
    <location>
        <begin position="1"/>
        <end position="29"/>
    </location>
</feature>
<feature type="compositionally biased region" description="Polar residues" evidence="3">
    <location>
        <begin position="263"/>
        <end position="276"/>
    </location>
</feature>
<dbReference type="OrthoDB" id="9909311at2759"/>
<feature type="compositionally biased region" description="Polar residues" evidence="3">
    <location>
        <begin position="318"/>
        <end position="330"/>
    </location>
</feature>
<reference evidence="4 5" key="1">
    <citation type="submission" date="2016-06" db="EMBL/GenBank/DDBJ databases">
        <authorList>
            <person name="Kjaerup R.B."/>
            <person name="Dalgaard T.S."/>
            <person name="Juul-Madsen H.R."/>
        </authorList>
    </citation>
    <scope>NUCLEOTIDE SEQUENCE [LARGE SCALE GENOMIC DNA]</scope>
    <source>
        <strain evidence="4 5">Pb300</strain>
    </source>
</reference>
<feature type="region of interest" description="Disordered" evidence="3">
    <location>
        <begin position="248"/>
        <end position="306"/>
    </location>
</feature>
<dbReference type="Pfam" id="PF04218">
    <property type="entry name" value="CENP-B_N"/>
    <property type="match status" value="1"/>
</dbReference>
<feature type="region of interest" description="Disordered" evidence="3">
    <location>
        <begin position="511"/>
        <end position="532"/>
    </location>
</feature>
<sequence>MDTETQPQDHDFGAPQWVDMGGYGQSQHHSPLNDYNSFAYGSSPVMPVEPSYSMSIPQPYTSQQLLPLSTPSQWPSMLTTQSNFPPVPLPPIPMSSMPSVHPIHTAPISSSAPTPRRTLTDNDRRRMCLYHEDNPHVKQTDIGAMFGVERSTVSKVLRQKEKYLYPDDGSRSPIKKSKGKFPDIERALSNWVRNHQRQGGRLSDAMIKEKALFFASTVGGPENHQKILSSSWLEKFKQKNYLIGTQSRKGSVDTVKELESPKNGLSNTSLSSQHPNGLSPLSPSGTTTLSPLSPKQQQSSLKQESFDGTLSEYASEFRNQSLSQSANSLDRTTTRATTVTSPNSIVFSENPFSPENQSRVSPDLGSNSSRPRSQTFPIAGAEPSSVANGSSDHASPKNVLQTSTSPGVADEEHGNTRPSSSESSSIKRNRSNPEITTSSIQPPSLPKSSTVSPISSPGSPTHDEARRALELVVNYFNNQPTGLGAQEYLTIGKLMEKLELAQNQAVGQRGLPRIDEHADGPRVSKKRSIHTL</sequence>